<evidence type="ECO:0000313" key="6">
    <source>
        <dbReference type="Proteomes" id="UP001346149"/>
    </source>
</evidence>
<dbReference type="InterPro" id="IPR000953">
    <property type="entry name" value="Chromo/chromo_shadow_dom"/>
</dbReference>
<dbReference type="GO" id="GO:0005634">
    <property type="term" value="C:nucleus"/>
    <property type="evidence" value="ECO:0007669"/>
    <property type="project" value="UniProtKB-SubCell"/>
</dbReference>
<sequence length="463" mass="53178">METTCVMAIRQVEFYHGRDRRCVWGVHASWAGQTTLPLERDPRITRKLKAIPATQRVTDRYFCCKRMKGGAMKKKSTRAGEEGGESLEERWEEGEGGEEDEEGDEEEEEEEDDSNDEADADFDAQQQEEEETERAKLDEGFYEIEAVRRKRIRKGKVQYLIKWRGWPETANTWEPLENLMSCSDVIDAFEERARSGKQKSYRKRKRKSGITHTQPRKKQNIQEQSSYSSKPVEGSVNDELLTSVPIKSSTPQYLHKEVDLTINRPEALETRLEGNSQQSVDRRDESSEYDPKLSELLIGSVRLNGADPENRTKKVQVSKGSSIKNGILKPESAELNRRTGAKRRKSGSVKRFKQEMASREIDVENTSCGAQMKGIENHNNLKVNFNLTENDSSKVLPFITKIIRPIGFTSSATNNDQNVTVTFRVMRSDGMEEVVDNSFLKKHNPLLLINFYEQHLRYNPMLQ</sequence>
<dbReference type="SUPFAM" id="SSF54160">
    <property type="entry name" value="Chromo domain-like"/>
    <property type="match status" value="1"/>
</dbReference>
<feature type="region of interest" description="Disordered" evidence="3">
    <location>
        <begin position="305"/>
        <end position="348"/>
    </location>
</feature>
<dbReference type="InterPro" id="IPR016197">
    <property type="entry name" value="Chromo-like_dom_sf"/>
</dbReference>
<feature type="region of interest" description="Disordered" evidence="3">
    <location>
        <begin position="193"/>
        <end position="236"/>
    </location>
</feature>
<evidence type="ECO:0000256" key="2">
    <source>
        <dbReference type="ARBA" id="ARBA00023242"/>
    </source>
</evidence>
<dbReference type="GO" id="GO:0000792">
    <property type="term" value="C:heterochromatin"/>
    <property type="evidence" value="ECO:0007669"/>
    <property type="project" value="UniProtKB-ARBA"/>
</dbReference>
<feature type="region of interest" description="Disordered" evidence="3">
    <location>
        <begin position="266"/>
        <end position="290"/>
    </location>
</feature>
<protein>
    <recommendedName>
        <fullName evidence="4">Chromo domain-containing protein</fullName>
    </recommendedName>
</protein>
<dbReference type="SMART" id="SM00298">
    <property type="entry name" value="CHROMO"/>
    <property type="match status" value="1"/>
</dbReference>
<dbReference type="GO" id="GO:0031507">
    <property type="term" value="P:heterochromatin formation"/>
    <property type="evidence" value="ECO:0007669"/>
    <property type="project" value="InterPro"/>
</dbReference>
<feature type="domain" description="Chromo" evidence="4">
    <location>
        <begin position="142"/>
        <end position="201"/>
    </location>
</feature>
<keyword evidence="2" id="KW-0539">Nucleus</keyword>
<dbReference type="Pfam" id="PF00385">
    <property type="entry name" value="Chromo"/>
    <property type="match status" value="1"/>
</dbReference>
<reference evidence="5 6" key="1">
    <citation type="journal article" date="2023" name="Hortic Res">
        <title>Pangenome of water caltrop reveals structural variations and asymmetric subgenome divergence after allopolyploidization.</title>
        <authorList>
            <person name="Zhang X."/>
            <person name="Chen Y."/>
            <person name="Wang L."/>
            <person name="Yuan Y."/>
            <person name="Fang M."/>
            <person name="Shi L."/>
            <person name="Lu R."/>
            <person name="Comes H.P."/>
            <person name="Ma Y."/>
            <person name="Chen Y."/>
            <person name="Huang G."/>
            <person name="Zhou Y."/>
            <person name="Zheng Z."/>
            <person name="Qiu Y."/>
        </authorList>
    </citation>
    <scope>NUCLEOTIDE SEQUENCE [LARGE SCALE GENOMIC DNA]</scope>
    <source>
        <strain evidence="5">F231</strain>
    </source>
</reference>
<comment type="subcellular location">
    <subcellularLocation>
        <location evidence="1">Nucleus</location>
    </subcellularLocation>
</comment>
<dbReference type="AlphaFoldDB" id="A0AAN7MBR2"/>
<dbReference type="PROSITE" id="PS00598">
    <property type="entry name" value="CHROMO_1"/>
    <property type="match status" value="1"/>
</dbReference>
<dbReference type="InterPro" id="IPR008251">
    <property type="entry name" value="Chromo_shadow_dom"/>
</dbReference>
<feature type="compositionally biased region" description="Acidic residues" evidence="3">
    <location>
        <begin position="82"/>
        <end position="132"/>
    </location>
</feature>
<name>A0AAN7MBR2_TRANT</name>
<evidence type="ECO:0000256" key="3">
    <source>
        <dbReference type="SAM" id="MobiDB-lite"/>
    </source>
</evidence>
<dbReference type="EMBL" id="JAXQNO010000002">
    <property type="protein sequence ID" value="KAK4803070.1"/>
    <property type="molecule type" value="Genomic_DNA"/>
</dbReference>
<feature type="compositionally biased region" description="Basic and acidic residues" evidence="3">
    <location>
        <begin position="280"/>
        <end position="290"/>
    </location>
</feature>
<evidence type="ECO:0000313" key="5">
    <source>
        <dbReference type="EMBL" id="KAK4803070.1"/>
    </source>
</evidence>
<comment type="caution">
    <text evidence="5">The sequence shown here is derived from an EMBL/GenBank/DDBJ whole genome shotgun (WGS) entry which is preliminary data.</text>
</comment>
<dbReference type="InterPro" id="IPR023779">
    <property type="entry name" value="Chromodomain_CS"/>
</dbReference>
<proteinExistence type="predicted"/>
<keyword evidence="6" id="KW-1185">Reference proteome</keyword>
<evidence type="ECO:0000256" key="1">
    <source>
        <dbReference type="ARBA" id="ARBA00004123"/>
    </source>
</evidence>
<accession>A0AAN7MBR2</accession>
<dbReference type="PRINTS" id="PR00504">
    <property type="entry name" value="CHROMODOMAIN"/>
</dbReference>
<gene>
    <name evidence="5" type="ORF">SAY86_001273</name>
</gene>
<feature type="compositionally biased region" description="Basic residues" evidence="3">
    <location>
        <begin position="339"/>
        <end position="348"/>
    </location>
</feature>
<feature type="compositionally biased region" description="Basic residues" evidence="3">
    <location>
        <begin position="195"/>
        <end position="219"/>
    </location>
</feature>
<dbReference type="PANTHER" id="PTHR47240:SF2">
    <property type="entry name" value="CHROMO DOMAIN-CONTAINING PROTEIN LHP1"/>
    <property type="match status" value="1"/>
</dbReference>
<organism evidence="5 6">
    <name type="scientific">Trapa natans</name>
    <name type="common">Water chestnut</name>
    <dbReference type="NCBI Taxonomy" id="22666"/>
    <lineage>
        <taxon>Eukaryota</taxon>
        <taxon>Viridiplantae</taxon>
        <taxon>Streptophyta</taxon>
        <taxon>Embryophyta</taxon>
        <taxon>Tracheophyta</taxon>
        <taxon>Spermatophyta</taxon>
        <taxon>Magnoliopsida</taxon>
        <taxon>eudicotyledons</taxon>
        <taxon>Gunneridae</taxon>
        <taxon>Pentapetalae</taxon>
        <taxon>rosids</taxon>
        <taxon>malvids</taxon>
        <taxon>Myrtales</taxon>
        <taxon>Lythraceae</taxon>
        <taxon>Trapa</taxon>
    </lineage>
</organism>
<dbReference type="Gene3D" id="2.40.50.40">
    <property type="match status" value="1"/>
</dbReference>
<dbReference type="CDD" id="cd00024">
    <property type="entry name" value="CD_CSD"/>
    <property type="match status" value="1"/>
</dbReference>
<dbReference type="InterPro" id="IPR044251">
    <property type="entry name" value="LHP1-like"/>
</dbReference>
<feature type="region of interest" description="Disordered" evidence="3">
    <location>
        <begin position="73"/>
        <end position="136"/>
    </location>
</feature>
<evidence type="ECO:0000259" key="4">
    <source>
        <dbReference type="PROSITE" id="PS50013"/>
    </source>
</evidence>
<dbReference type="PROSITE" id="PS50013">
    <property type="entry name" value="CHROMO_2"/>
    <property type="match status" value="1"/>
</dbReference>
<dbReference type="PANTHER" id="PTHR47240">
    <property type="entry name" value="CHROMO DOMAIN-CONTAINING PROTEIN LHP1"/>
    <property type="match status" value="1"/>
</dbReference>
<dbReference type="Proteomes" id="UP001346149">
    <property type="component" value="Unassembled WGS sequence"/>
</dbReference>
<dbReference type="InterPro" id="IPR023780">
    <property type="entry name" value="Chromo_domain"/>
</dbReference>
<dbReference type="SMART" id="SM00300">
    <property type="entry name" value="ChSh"/>
    <property type="match status" value="1"/>
</dbReference>
<dbReference type="InterPro" id="IPR017984">
    <property type="entry name" value="Chromo_dom_subgr"/>
</dbReference>